<keyword evidence="9 12" id="KW-0456">Lyase</keyword>
<keyword evidence="3 12" id="KW-0444">Lipid biosynthesis</keyword>
<feature type="active site" description="Charge relay system; for autoendoproteolytic cleavage activity" evidence="12">
    <location>
        <position position="256"/>
    </location>
</feature>
<dbReference type="AlphaFoldDB" id="A0A6M0H7B8"/>
<keyword evidence="11 12" id="KW-0670">Pyruvate</keyword>
<accession>A0A6M0H7B8</accession>
<comment type="function">
    <text evidence="12">Catalyzes the formation of phosphatidylethanolamine (PtdEtn) from phosphatidylserine (PtdSer).</text>
</comment>
<feature type="chain" id="PRO_5027185985" description="Phosphatidylserine decarboxylase beta chain" evidence="12">
    <location>
        <begin position="1"/>
        <end position="255"/>
    </location>
</feature>
<reference evidence="13 14" key="1">
    <citation type="submission" date="2020-02" db="EMBL/GenBank/DDBJ databases">
        <title>Genome assembly of a novel Clostridium senegalense strain.</title>
        <authorList>
            <person name="Gupta T.B."/>
            <person name="Jauregui R."/>
            <person name="Maclean P."/>
            <person name="Nawarathana A."/>
            <person name="Brightwell G."/>
        </authorList>
    </citation>
    <scope>NUCLEOTIDE SEQUENCE [LARGE SCALE GENOMIC DNA]</scope>
    <source>
        <strain evidence="13 14">AGRFS4</strain>
    </source>
</reference>
<dbReference type="InterPro" id="IPR003817">
    <property type="entry name" value="PS_Dcarbxylase"/>
</dbReference>
<dbReference type="InterPro" id="IPR033179">
    <property type="entry name" value="PSD_type2_pro"/>
</dbReference>
<comment type="pathway">
    <text evidence="1">Lipid metabolism.</text>
</comment>
<evidence type="ECO:0000256" key="9">
    <source>
        <dbReference type="ARBA" id="ARBA00023239"/>
    </source>
</evidence>
<evidence type="ECO:0000256" key="4">
    <source>
        <dbReference type="ARBA" id="ARBA00022793"/>
    </source>
</evidence>
<dbReference type="NCBIfam" id="NF001941">
    <property type="entry name" value="PRK00723.1"/>
    <property type="match status" value="1"/>
</dbReference>
<dbReference type="NCBIfam" id="TIGR00163">
    <property type="entry name" value="PS_decarb"/>
    <property type="match status" value="1"/>
</dbReference>
<keyword evidence="4 12" id="KW-0210">Decarboxylase</keyword>
<feature type="chain" id="PRO_5027185984" description="Phosphatidylserine decarboxylase alpha chain" evidence="12">
    <location>
        <begin position="256"/>
        <end position="299"/>
    </location>
</feature>
<evidence type="ECO:0000256" key="12">
    <source>
        <dbReference type="HAMAP-Rule" id="MF_00663"/>
    </source>
</evidence>
<comment type="PTM">
    <text evidence="12">Is synthesized initially as an inactive proenzyme. Formation of the active enzyme involves a self-maturation process in which the active site pyruvoyl group is generated from an internal serine residue via an autocatalytic post-translational modification. Two non-identical subunits are generated from the proenzyme in this reaction, and the pyruvate is formed at the N-terminus of the alpha chain, which is derived from the carboxyl end of the proenzyme. The autoendoproteolytic cleavage occurs by a canonical serine protease mechanism, in which the side chain hydroxyl group of the serine supplies its oxygen atom to form the C-terminus of the beta chain, while the remainder of the serine residue undergoes an oxidative deamination to produce ammonia and the pyruvoyl prosthetic group on the alpha chain. During this reaction, the Ser that is part of the protease active site of the proenzyme becomes the pyruvoyl prosthetic group, which constitutes an essential element of the active site of the mature decarboxylase.</text>
</comment>
<comment type="subunit">
    <text evidence="12">Heterodimer of a large membrane-associated beta subunit and a small pyruvoyl-containing alpha subunit.</text>
</comment>
<comment type="caution">
    <text evidence="13">The sequence shown here is derived from an EMBL/GenBank/DDBJ whole genome shotgun (WGS) entry which is preliminary data.</text>
</comment>
<evidence type="ECO:0000256" key="1">
    <source>
        <dbReference type="ARBA" id="ARBA00005189"/>
    </source>
</evidence>
<evidence type="ECO:0000256" key="6">
    <source>
        <dbReference type="ARBA" id="ARBA00023136"/>
    </source>
</evidence>
<dbReference type="InterPro" id="IPR033177">
    <property type="entry name" value="PSD-B"/>
</dbReference>
<comment type="cofactor">
    <cofactor evidence="12">
        <name>pyruvate</name>
        <dbReference type="ChEBI" id="CHEBI:15361"/>
    </cofactor>
    <text evidence="12">Binds 1 pyruvoyl group covalently per subunit.</text>
</comment>
<keyword evidence="6 12" id="KW-0472">Membrane</keyword>
<evidence type="ECO:0000256" key="11">
    <source>
        <dbReference type="ARBA" id="ARBA00023317"/>
    </source>
</evidence>
<feature type="site" description="Cleavage (non-hydrolytic); by autocatalysis" evidence="12">
    <location>
        <begin position="255"/>
        <end position="256"/>
    </location>
</feature>
<comment type="similarity">
    <text evidence="12">Belongs to the phosphatidylserine decarboxylase family. PSD-B subfamily. Prokaryotic type II sub-subfamily.</text>
</comment>
<feature type="active site" description="Charge relay system; for autoendoproteolytic cleavage activity" evidence="12">
    <location>
        <position position="113"/>
    </location>
</feature>
<evidence type="ECO:0000256" key="7">
    <source>
        <dbReference type="ARBA" id="ARBA00023145"/>
    </source>
</evidence>
<evidence type="ECO:0000313" key="13">
    <source>
        <dbReference type="EMBL" id="NEU06258.1"/>
    </source>
</evidence>
<evidence type="ECO:0000313" key="14">
    <source>
        <dbReference type="Proteomes" id="UP000481872"/>
    </source>
</evidence>
<keyword evidence="8 12" id="KW-0594">Phospholipid biosynthesis</keyword>
<dbReference type="GO" id="GO:0006646">
    <property type="term" value="P:phosphatidylethanolamine biosynthetic process"/>
    <property type="evidence" value="ECO:0007669"/>
    <property type="project" value="UniProtKB-UniRule"/>
</dbReference>
<keyword evidence="7 12" id="KW-0865">Zymogen</keyword>
<feature type="modified residue" description="Pyruvic acid (Ser); by autocatalysis" evidence="12">
    <location>
        <position position="256"/>
    </location>
</feature>
<dbReference type="UniPathway" id="UPA00558">
    <property type="reaction ID" value="UER00616"/>
</dbReference>
<dbReference type="Proteomes" id="UP000481872">
    <property type="component" value="Unassembled WGS sequence"/>
</dbReference>
<comment type="subcellular location">
    <subcellularLocation>
        <location evidence="12">Cell membrane</location>
        <topology evidence="12">Peripheral membrane protein</topology>
    </subcellularLocation>
</comment>
<dbReference type="Pfam" id="PF02666">
    <property type="entry name" value="PS_Dcarbxylase"/>
    <property type="match status" value="1"/>
</dbReference>
<gene>
    <name evidence="12" type="primary">psd</name>
    <name evidence="13" type="ORF">G3M99_15665</name>
</gene>
<dbReference type="EC" id="4.1.1.65" evidence="12"/>
<comment type="pathway">
    <text evidence="12">Phospholipid metabolism; phosphatidylethanolamine biosynthesis; phosphatidylethanolamine from CDP-diacylglycerol: step 2/2.</text>
</comment>
<dbReference type="HAMAP" id="MF_00663">
    <property type="entry name" value="PS_decarb_PSD_B_type2"/>
    <property type="match status" value="1"/>
</dbReference>
<keyword evidence="5 12" id="KW-0443">Lipid metabolism</keyword>
<keyword evidence="10 12" id="KW-1208">Phospholipid metabolism</keyword>
<dbReference type="RefSeq" id="WP_061996439.1">
    <property type="nucleotide sequence ID" value="NZ_JAAGPU010000038.1"/>
</dbReference>
<dbReference type="GO" id="GO:0004609">
    <property type="term" value="F:phosphatidylserine decarboxylase activity"/>
    <property type="evidence" value="ECO:0007669"/>
    <property type="project" value="UniProtKB-UniRule"/>
</dbReference>
<protein>
    <recommendedName>
        <fullName evidence="12">Phosphatidylserine decarboxylase proenzyme</fullName>
        <ecNumber evidence="12">4.1.1.65</ecNumber>
    </recommendedName>
    <component>
        <recommendedName>
            <fullName evidence="12">Phosphatidylserine decarboxylase alpha chain</fullName>
        </recommendedName>
    </component>
    <component>
        <recommendedName>
            <fullName evidence="12">Phosphatidylserine decarboxylase beta chain</fullName>
        </recommendedName>
    </component>
</protein>
<sequence length="299" mass="34742">MIKYYNRKKEKYEIENIAGEKILRWTYESPVGKTFLELFIKRKVVSKLYGMYCNSKLSRKKINGFISEFNIDMSRFKNKENEYKSFNEFFYRGIEEEKLIFSKDKDIFISPADSKLLALNISSKKNTINIKGFDYSIEDLLGDGKLAKEYEGGLSLIFRLCPTDYHRFHFIDDGVCLKTKKIKGKYYSVNPIALEKVDKVFIENKREYSVFKSDNFKEIVYIEVGATCVGSIIQTYNENSKICKGEEKGYFKFGGSTVILLVKKDVITIDEDIKNQSEKGIETSVNIGERIGTIKKMHH</sequence>
<feature type="active site" description="Charge relay system; for autoendoproteolytic cleavage activity" evidence="12">
    <location>
        <position position="169"/>
    </location>
</feature>
<feature type="active site" description="Schiff-base intermediate with substrate; via pyruvic acid; for decarboxylase activity" evidence="12">
    <location>
        <position position="256"/>
    </location>
</feature>
<evidence type="ECO:0000256" key="3">
    <source>
        <dbReference type="ARBA" id="ARBA00022516"/>
    </source>
</evidence>
<dbReference type="PANTHER" id="PTHR10067">
    <property type="entry name" value="PHOSPHATIDYLSERINE DECARBOXYLASE"/>
    <property type="match status" value="1"/>
</dbReference>
<comment type="catalytic activity">
    <reaction evidence="12">
        <text>a 1,2-diacyl-sn-glycero-3-phospho-L-serine + H(+) = a 1,2-diacyl-sn-glycero-3-phosphoethanolamine + CO2</text>
        <dbReference type="Rhea" id="RHEA:20828"/>
        <dbReference type="ChEBI" id="CHEBI:15378"/>
        <dbReference type="ChEBI" id="CHEBI:16526"/>
        <dbReference type="ChEBI" id="CHEBI:57262"/>
        <dbReference type="ChEBI" id="CHEBI:64612"/>
        <dbReference type="EC" id="4.1.1.65"/>
    </reaction>
</comment>
<organism evidence="13 14">
    <name type="scientific">Clostridium senegalense</name>
    <dbReference type="NCBI Taxonomy" id="1465809"/>
    <lineage>
        <taxon>Bacteria</taxon>
        <taxon>Bacillati</taxon>
        <taxon>Bacillota</taxon>
        <taxon>Clostridia</taxon>
        <taxon>Eubacteriales</taxon>
        <taxon>Clostridiaceae</taxon>
        <taxon>Clostridium</taxon>
    </lineage>
</organism>
<evidence type="ECO:0000256" key="10">
    <source>
        <dbReference type="ARBA" id="ARBA00023264"/>
    </source>
</evidence>
<keyword evidence="14" id="KW-1185">Reference proteome</keyword>
<dbReference type="EMBL" id="JAAGPU010000038">
    <property type="protein sequence ID" value="NEU06258.1"/>
    <property type="molecule type" value="Genomic_DNA"/>
</dbReference>
<evidence type="ECO:0000256" key="2">
    <source>
        <dbReference type="ARBA" id="ARBA00022475"/>
    </source>
</evidence>
<evidence type="ECO:0000256" key="8">
    <source>
        <dbReference type="ARBA" id="ARBA00023209"/>
    </source>
</evidence>
<dbReference type="GO" id="GO:0005886">
    <property type="term" value="C:plasma membrane"/>
    <property type="evidence" value="ECO:0007669"/>
    <property type="project" value="UniProtKB-SubCell"/>
</dbReference>
<proteinExistence type="inferred from homology"/>
<name>A0A6M0H7B8_9CLOT</name>
<keyword evidence="2 12" id="KW-1003">Cell membrane</keyword>
<evidence type="ECO:0000256" key="5">
    <source>
        <dbReference type="ARBA" id="ARBA00023098"/>
    </source>
</evidence>
<dbReference type="PANTHER" id="PTHR10067:SF17">
    <property type="entry name" value="PHOSPHATIDYLSERINE DECARBOXYLASE PROENZYME 2"/>
    <property type="match status" value="1"/>
</dbReference>